<dbReference type="PROSITE" id="PS01122">
    <property type="entry name" value="CASPASE_CYS"/>
    <property type="match status" value="1"/>
</dbReference>
<accession>A0A9J6CHV0</accession>
<dbReference type="GO" id="GO:0004197">
    <property type="term" value="F:cysteine-type endopeptidase activity"/>
    <property type="evidence" value="ECO:0007669"/>
    <property type="project" value="InterPro"/>
</dbReference>
<feature type="active site" evidence="7">
    <location>
        <position position="283"/>
    </location>
</feature>
<evidence type="ECO:0000256" key="6">
    <source>
        <dbReference type="ARBA" id="ARBA00023145"/>
    </source>
</evidence>
<evidence type="ECO:0000313" key="11">
    <source>
        <dbReference type="EMBL" id="KAG5681440.1"/>
    </source>
</evidence>
<dbReference type="PRINTS" id="PR00376">
    <property type="entry name" value="IL1BCENZYME"/>
</dbReference>
<dbReference type="InterPro" id="IPR002138">
    <property type="entry name" value="Pept_C14_p10"/>
</dbReference>
<comment type="caution">
    <text evidence="11">The sequence shown here is derived from an EMBL/GenBank/DDBJ whole genome shotgun (WGS) entry which is preliminary data.</text>
</comment>
<feature type="active site" evidence="7">
    <location>
        <position position="330"/>
    </location>
</feature>
<dbReference type="Gene3D" id="1.10.533.10">
    <property type="entry name" value="Death Domain, Fas"/>
    <property type="match status" value="1"/>
</dbReference>
<evidence type="ECO:0000256" key="1">
    <source>
        <dbReference type="ARBA" id="ARBA00010134"/>
    </source>
</evidence>
<dbReference type="PANTHER" id="PTHR47901">
    <property type="entry name" value="CASPASE RECRUITMENT DOMAIN-CONTAINING PROTEIN 18"/>
    <property type="match status" value="1"/>
</dbReference>
<dbReference type="InterPro" id="IPR011029">
    <property type="entry name" value="DEATH-like_dom_sf"/>
</dbReference>
<dbReference type="EMBL" id="JADBJN010000001">
    <property type="protein sequence ID" value="KAG5681440.1"/>
    <property type="molecule type" value="Genomic_DNA"/>
</dbReference>
<dbReference type="InterPro" id="IPR011600">
    <property type="entry name" value="Pept_C14_caspase"/>
</dbReference>
<name>A0A9J6CHV0_POLVA</name>
<proteinExistence type="inferred from homology"/>
<evidence type="ECO:0000259" key="9">
    <source>
        <dbReference type="PROSITE" id="PS50207"/>
    </source>
</evidence>
<evidence type="ECO:0000256" key="8">
    <source>
        <dbReference type="RuleBase" id="RU003971"/>
    </source>
</evidence>
<dbReference type="Gene3D" id="3.40.50.1460">
    <property type="match status" value="1"/>
</dbReference>
<organism evidence="11 12">
    <name type="scientific">Polypedilum vanderplanki</name>
    <name type="common">Sleeping chironomid midge</name>
    <dbReference type="NCBI Taxonomy" id="319348"/>
    <lineage>
        <taxon>Eukaryota</taxon>
        <taxon>Metazoa</taxon>
        <taxon>Ecdysozoa</taxon>
        <taxon>Arthropoda</taxon>
        <taxon>Hexapoda</taxon>
        <taxon>Insecta</taxon>
        <taxon>Pterygota</taxon>
        <taxon>Neoptera</taxon>
        <taxon>Endopterygota</taxon>
        <taxon>Diptera</taxon>
        <taxon>Nematocera</taxon>
        <taxon>Chironomoidea</taxon>
        <taxon>Chironomidae</taxon>
        <taxon>Chironominae</taxon>
        <taxon>Polypedilum</taxon>
        <taxon>Polypedilum</taxon>
    </lineage>
</organism>
<evidence type="ECO:0000313" key="12">
    <source>
        <dbReference type="Proteomes" id="UP001107558"/>
    </source>
</evidence>
<dbReference type="SUPFAM" id="SSF52129">
    <property type="entry name" value="Caspase-like"/>
    <property type="match status" value="1"/>
</dbReference>
<dbReference type="SMART" id="SM00115">
    <property type="entry name" value="CASc"/>
    <property type="match status" value="1"/>
</dbReference>
<dbReference type="PROSITE" id="PS50208">
    <property type="entry name" value="CASPASE_P20"/>
    <property type="match status" value="1"/>
</dbReference>
<dbReference type="AlphaFoldDB" id="A0A9J6CHV0"/>
<gene>
    <name evidence="11" type="ORF">PVAND_010876</name>
</gene>
<evidence type="ECO:0000256" key="2">
    <source>
        <dbReference type="ARBA" id="ARBA00022670"/>
    </source>
</evidence>
<feature type="domain" description="Caspase family p10" evidence="9">
    <location>
        <begin position="353"/>
        <end position="441"/>
    </location>
</feature>
<dbReference type="GO" id="GO:0006508">
    <property type="term" value="P:proteolysis"/>
    <property type="evidence" value="ECO:0007669"/>
    <property type="project" value="UniProtKB-KW"/>
</dbReference>
<dbReference type="OrthoDB" id="6097640at2759"/>
<dbReference type="InterPro" id="IPR002398">
    <property type="entry name" value="Pept_C14"/>
</dbReference>
<evidence type="ECO:0000256" key="7">
    <source>
        <dbReference type="PIRSR" id="PIRSR038001-1"/>
    </source>
</evidence>
<evidence type="ECO:0000256" key="3">
    <source>
        <dbReference type="ARBA" id="ARBA00022703"/>
    </source>
</evidence>
<dbReference type="Pfam" id="PF00656">
    <property type="entry name" value="Peptidase_C14"/>
    <property type="match status" value="1"/>
</dbReference>
<feature type="domain" description="Caspase family p20" evidence="10">
    <location>
        <begin position="206"/>
        <end position="334"/>
    </location>
</feature>
<dbReference type="InterPro" id="IPR033139">
    <property type="entry name" value="Caspase_cys_AS"/>
</dbReference>
<evidence type="ECO:0000256" key="5">
    <source>
        <dbReference type="ARBA" id="ARBA00022807"/>
    </source>
</evidence>
<dbReference type="InterPro" id="IPR015917">
    <property type="entry name" value="Pept_C14A"/>
</dbReference>
<keyword evidence="2" id="KW-0645">Protease</keyword>
<dbReference type="Proteomes" id="UP001107558">
    <property type="component" value="Chromosome 1"/>
</dbReference>
<protein>
    <submittedName>
        <fullName evidence="11">Uncharacterized protein</fullName>
    </submittedName>
</protein>
<dbReference type="GO" id="GO:0006915">
    <property type="term" value="P:apoptotic process"/>
    <property type="evidence" value="ECO:0007669"/>
    <property type="project" value="UniProtKB-KW"/>
</dbReference>
<reference evidence="11" key="1">
    <citation type="submission" date="2021-03" db="EMBL/GenBank/DDBJ databases">
        <title>Chromosome level genome of the anhydrobiotic midge Polypedilum vanderplanki.</title>
        <authorList>
            <person name="Yoshida Y."/>
            <person name="Kikawada T."/>
            <person name="Gusev O."/>
        </authorList>
    </citation>
    <scope>NUCLEOTIDE SEQUENCE</scope>
    <source>
        <strain evidence="11">NIAS01</strain>
        <tissue evidence="11">Whole body or cell culture</tissue>
    </source>
</reference>
<dbReference type="PANTHER" id="PTHR47901:SF8">
    <property type="entry name" value="CASPASE-3"/>
    <property type="match status" value="1"/>
</dbReference>
<dbReference type="CDD" id="cd01671">
    <property type="entry name" value="CARD"/>
    <property type="match status" value="1"/>
</dbReference>
<keyword evidence="5" id="KW-0788">Thiol protease</keyword>
<comment type="similarity">
    <text evidence="1 8">Belongs to the peptidase C14A family.</text>
</comment>
<keyword evidence="3" id="KW-0053">Apoptosis</keyword>
<dbReference type="InterPro" id="IPR001309">
    <property type="entry name" value="Pept_C14_p20"/>
</dbReference>
<dbReference type="SUPFAM" id="SSF47986">
    <property type="entry name" value="DEATH domain"/>
    <property type="match status" value="1"/>
</dbReference>
<evidence type="ECO:0000256" key="4">
    <source>
        <dbReference type="ARBA" id="ARBA00022801"/>
    </source>
</evidence>
<keyword evidence="12" id="KW-1185">Reference proteome</keyword>
<dbReference type="PROSITE" id="PS50207">
    <property type="entry name" value="CASPASE_P10"/>
    <property type="match status" value="1"/>
</dbReference>
<keyword evidence="4" id="KW-0378">Hydrolase</keyword>
<dbReference type="InterPro" id="IPR029030">
    <property type="entry name" value="Caspase-like_dom_sf"/>
</dbReference>
<keyword evidence="6" id="KW-0865">Zymogen</keyword>
<dbReference type="PIRSF" id="PIRSF038001">
    <property type="entry name" value="Caspase_ICE"/>
    <property type="match status" value="1"/>
</dbReference>
<evidence type="ECO:0000259" key="10">
    <source>
        <dbReference type="PROSITE" id="PS50208"/>
    </source>
</evidence>
<sequence>MNDFHRSKIDKNIENLVNMTDYDLMKEELLRKEVFTEVMFKNIESDPQIDNEQKRLFATYTKLRHRGPTAFQKLLEILKENGYDEAYKIMNSPTLNAAQTYPSAIKDDDNCLSIKDTKEFLRQNSSISPNSESNNSEINKINNNHHQVEMTDGVSPSKINSIKRTKPKLEPYFKKTAFKHKNLEVKRAEDFGSHPKIPVYSMRSARRGVLFFVNIIKFQDEKTNRRGAENDRENLVTLFREMNFTVFYYEDLTRGELFELLNQLIKSEYLHRIDSFFLCIQTHGDLYNNQTVMEFSDGSREYTETIISIFSNVGCPQLIKKPKVFFFPFCRGKISDKIKNIEIPVIETDGRAYRIQAPTFSDQLICYGTVPGFMTHRDTSYGSWYIYELCKVFAENACDCHIEEMLKLVGENTYGYKDTEGRTQITSTESRGFYNLLYLNPKIQE</sequence>